<dbReference type="GO" id="GO:0016491">
    <property type="term" value="F:oxidoreductase activity"/>
    <property type="evidence" value="ECO:0007669"/>
    <property type="project" value="UniProtKB-KW"/>
</dbReference>
<dbReference type="PROSITE" id="PS00061">
    <property type="entry name" value="ADH_SHORT"/>
    <property type="match status" value="1"/>
</dbReference>
<evidence type="ECO:0000313" key="5">
    <source>
        <dbReference type="EMBL" id="MXP24182.1"/>
    </source>
</evidence>
<accession>A0A6L7GX84</accession>
<comment type="similarity">
    <text evidence="1 3">Belongs to the short-chain dehydrogenases/reductases (SDR) family.</text>
</comment>
<dbReference type="InterPro" id="IPR020904">
    <property type="entry name" value="Sc_DH/Rdtase_CS"/>
</dbReference>
<evidence type="ECO:0000256" key="1">
    <source>
        <dbReference type="ARBA" id="ARBA00006484"/>
    </source>
</evidence>
<name>A0A6L7GX84_9ACTN</name>
<dbReference type="Gene3D" id="3.40.50.720">
    <property type="entry name" value="NAD(P)-binding Rossmann-like Domain"/>
    <property type="match status" value="1"/>
</dbReference>
<sequence length="308" mass="31638">MSEKRFDGRVAVITGAGGGLGFEHARLFASRGAHVVINDIGGSVTGDGSDRGAAQRAADEIIALGGSAVADANSVSTPAGAAELIETALEAFGGVDIVVNNAGILRDKSLLKVKPNDFRAVLDVHLLGTFLVTQAAFGHMRAKGYGRFVNTASPAGLYGNFGQANYSAAKAGIVGLTRTVSIEGAKFGISANAISPAAHTRMTENLLGQLFDGASADVLDAAKVSPVVAWLSHEDTDVTGQVFGTAGGLVTKVFIAETKGIFEANPTIENIAAREAEILDEQGYLVPEDVGASMAPLLEHYASNVGQL</sequence>
<dbReference type="PANTHER" id="PTHR45024:SF2">
    <property type="entry name" value="SCP2 DOMAIN-CONTAINING PROTEIN"/>
    <property type="match status" value="1"/>
</dbReference>
<evidence type="ECO:0000259" key="4">
    <source>
        <dbReference type="SMART" id="SM00822"/>
    </source>
</evidence>
<reference evidence="5 6" key="1">
    <citation type="submission" date="2019-11" db="EMBL/GenBank/DDBJ databases">
        <title>Gordonia sp. nov., a novel actinobacterium isolated from mangrove soil in Hainan.</title>
        <authorList>
            <person name="Huang X."/>
            <person name="Xie Y."/>
            <person name="Chu X."/>
            <person name="Xiao K."/>
        </authorList>
    </citation>
    <scope>NUCLEOTIDE SEQUENCE [LARGE SCALE GENOMIC DNA]</scope>
    <source>
        <strain evidence="5 6">HNM0687</strain>
    </source>
</reference>
<evidence type="ECO:0000256" key="3">
    <source>
        <dbReference type="RuleBase" id="RU000363"/>
    </source>
</evidence>
<gene>
    <name evidence="5" type="ORF">GIY30_22885</name>
</gene>
<comment type="caution">
    <text evidence="5">The sequence shown here is derived from an EMBL/GenBank/DDBJ whole genome shotgun (WGS) entry which is preliminary data.</text>
</comment>
<dbReference type="SMART" id="SM00822">
    <property type="entry name" value="PKS_KR"/>
    <property type="match status" value="1"/>
</dbReference>
<keyword evidence="6" id="KW-1185">Reference proteome</keyword>
<dbReference type="InterPro" id="IPR051687">
    <property type="entry name" value="Peroxisomal_Beta-Oxidation"/>
</dbReference>
<dbReference type="InterPro" id="IPR002347">
    <property type="entry name" value="SDR_fam"/>
</dbReference>
<dbReference type="AlphaFoldDB" id="A0A6L7GX84"/>
<dbReference type="InterPro" id="IPR057326">
    <property type="entry name" value="KR_dom"/>
</dbReference>
<feature type="domain" description="Ketoreductase" evidence="4">
    <location>
        <begin position="9"/>
        <end position="200"/>
    </location>
</feature>
<evidence type="ECO:0000313" key="6">
    <source>
        <dbReference type="Proteomes" id="UP000475545"/>
    </source>
</evidence>
<dbReference type="EMBL" id="WMBR01000009">
    <property type="protein sequence ID" value="MXP24182.1"/>
    <property type="molecule type" value="Genomic_DNA"/>
</dbReference>
<dbReference type="SUPFAM" id="SSF51735">
    <property type="entry name" value="NAD(P)-binding Rossmann-fold domains"/>
    <property type="match status" value="1"/>
</dbReference>
<protein>
    <submittedName>
        <fullName evidence="5">SDR family NAD(P)-dependent oxidoreductase</fullName>
    </submittedName>
</protein>
<dbReference type="InterPro" id="IPR036291">
    <property type="entry name" value="NAD(P)-bd_dom_sf"/>
</dbReference>
<evidence type="ECO:0000256" key="2">
    <source>
        <dbReference type="ARBA" id="ARBA00023002"/>
    </source>
</evidence>
<dbReference type="PRINTS" id="PR00080">
    <property type="entry name" value="SDRFAMILY"/>
</dbReference>
<organism evidence="5 6">
    <name type="scientific">Gordonia mangrovi</name>
    <dbReference type="NCBI Taxonomy" id="2665643"/>
    <lineage>
        <taxon>Bacteria</taxon>
        <taxon>Bacillati</taxon>
        <taxon>Actinomycetota</taxon>
        <taxon>Actinomycetes</taxon>
        <taxon>Mycobacteriales</taxon>
        <taxon>Gordoniaceae</taxon>
        <taxon>Gordonia</taxon>
    </lineage>
</organism>
<keyword evidence="2" id="KW-0560">Oxidoreductase</keyword>
<dbReference type="Proteomes" id="UP000475545">
    <property type="component" value="Unassembled WGS sequence"/>
</dbReference>
<dbReference type="Pfam" id="PF00106">
    <property type="entry name" value="adh_short"/>
    <property type="match status" value="1"/>
</dbReference>
<proteinExistence type="inferred from homology"/>
<dbReference type="PRINTS" id="PR00081">
    <property type="entry name" value="GDHRDH"/>
</dbReference>
<dbReference type="PANTHER" id="PTHR45024">
    <property type="entry name" value="DEHYDROGENASES, SHORT CHAIN"/>
    <property type="match status" value="1"/>
</dbReference>